<sequence length="193" mass="21106">MSLPPIDAIASARLTIRPVRESDLDDLLEINGDPEVTAFLPYSTWQSALDGRSWLARMAALGEAGSGRQLVLELGSSAKVIGTLLLFRYEESSARAEIGYVLGRRHWGQGLMHEALEAFCAHCFAQLGLRRLEAEVNPANEASNALLLRVGFTREGTLRQRWTAKGATYDVHVYGLLREEWPAGGGRSRSGPG</sequence>
<evidence type="ECO:0000313" key="2">
    <source>
        <dbReference type="EMBL" id="RZU02554.1"/>
    </source>
</evidence>
<keyword evidence="2" id="KW-0808">Transferase</keyword>
<protein>
    <submittedName>
        <fullName evidence="2">RimJ/RimL family protein N-acetyltransferase</fullName>
    </submittedName>
</protein>
<dbReference type="PANTHER" id="PTHR43441:SF11">
    <property type="entry name" value="RIBOSOMAL-PROTEIN-SERINE ACETYLTRANSFERASE"/>
    <property type="match status" value="1"/>
</dbReference>
<dbReference type="Pfam" id="PF13302">
    <property type="entry name" value="Acetyltransf_3"/>
    <property type="match status" value="1"/>
</dbReference>
<dbReference type="GO" id="GO:1990189">
    <property type="term" value="F:protein N-terminal-serine acetyltransferase activity"/>
    <property type="evidence" value="ECO:0007669"/>
    <property type="project" value="TreeGrafter"/>
</dbReference>
<organism evidence="2 3">
    <name type="scientific">Rivibacter subsaxonicus</name>
    <dbReference type="NCBI Taxonomy" id="457575"/>
    <lineage>
        <taxon>Bacteria</taxon>
        <taxon>Pseudomonadati</taxon>
        <taxon>Pseudomonadota</taxon>
        <taxon>Betaproteobacteria</taxon>
        <taxon>Burkholderiales</taxon>
        <taxon>Rivibacter</taxon>
    </lineage>
</organism>
<dbReference type="AlphaFoldDB" id="A0A4Q7W036"/>
<dbReference type="PROSITE" id="PS51186">
    <property type="entry name" value="GNAT"/>
    <property type="match status" value="1"/>
</dbReference>
<dbReference type="GO" id="GO:0008999">
    <property type="term" value="F:protein-N-terminal-alanine acetyltransferase activity"/>
    <property type="evidence" value="ECO:0007669"/>
    <property type="project" value="TreeGrafter"/>
</dbReference>
<accession>A0A4Q7W036</accession>
<dbReference type="InterPro" id="IPR000182">
    <property type="entry name" value="GNAT_dom"/>
</dbReference>
<dbReference type="GO" id="GO:0005737">
    <property type="term" value="C:cytoplasm"/>
    <property type="evidence" value="ECO:0007669"/>
    <property type="project" value="TreeGrafter"/>
</dbReference>
<feature type="domain" description="N-acetyltransferase" evidence="1">
    <location>
        <begin position="14"/>
        <end position="180"/>
    </location>
</feature>
<dbReference type="SUPFAM" id="SSF55729">
    <property type="entry name" value="Acyl-CoA N-acyltransferases (Nat)"/>
    <property type="match status" value="1"/>
</dbReference>
<dbReference type="EMBL" id="SHKP01000004">
    <property type="protein sequence ID" value="RZU02554.1"/>
    <property type="molecule type" value="Genomic_DNA"/>
</dbReference>
<comment type="caution">
    <text evidence="2">The sequence shown here is derived from an EMBL/GenBank/DDBJ whole genome shotgun (WGS) entry which is preliminary data.</text>
</comment>
<evidence type="ECO:0000259" key="1">
    <source>
        <dbReference type="PROSITE" id="PS51186"/>
    </source>
</evidence>
<gene>
    <name evidence="2" type="ORF">EV670_0582</name>
</gene>
<dbReference type="InterPro" id="IPR051908">
    <property type="entry name" value="Ribosomal_N-acetyltransferase"/>
</dbReference>
<dbReference type="InterPro" id="IPR016181">
    <property type="entry name" value="Acyl_CoA_acyltransferase"/>
</dbReference>
<dbReference type="Proteomes" id="UP000293671">
    <property type="component" value="Unassembled WGS sequence"/>
</dbReference>
<dbReference type="RefSeq" id="WP_130430307.1">
    <property type="nucleotide sequence ID" value="NZ_SHKP01000004.1"/>
</dbReference>
<keyword evidence="3" id="KW-1185">Reference proteome</keyword>
<proteinExistence type="predicted"/>
<evidence type="ECO:0000313" key="3">
    <source>
        <dbReference type="Proteomes" id="UP000293671"/>
    </source>
</evidence>
<dbReference type="PANTHER" id="PTHR43441">
    <property type="entry name" value="RIBOSOMAL-PROTEIN-SERINE ACETYLTRANSFERASE"/>
    <property type="match status" value="1"/>
</dbReference>
<reference evidence="2 3" key="1">
    <citation type="submission" date="2019-02" db="EMBL/GenBank/DDBJ databases">
        <title>Genomic Encyclopedia of Type Strains, Phase IV (KMG-IV): sequencing the most valuable type-strain genomes for metagenomic binning, comparative biology and taxonomic classification.</title>
        <authorList>
            <person name="Goeker M."/>
        </authorList>
    </citation>
    <scope>NUCLEOTIDE SEQUENCE [LARGE SCALE GENOMIC DNA]</scope>
    <source>
        <strain evidence="2 3">DSM 19570</strain>
    </source>
</reference>
<dbReference type="Gene3D" id="3.40.630.30">
    <property type="match status" value="1"/>
</dbReference>
<dbReference type="OrthoDB" id="9801656at2"/>
<name>A0A4Q7W036_9BURK</name>